<protein>
    <submittedName>
        <fullName evidence="4">4-hydroxythreonine-4-phosphate dehydrogenase PdxA</fullName>
    </submittedName>
</protein>
<dbReference type="GO" id="GO:0008615">
    <property type="term" value="P:pyridoxine biosynthetic process"/>
    <property type="evidence" value="ECO:0007669"/>
    <property type="project" value="TreeGrafter"/>
</dbReference>
<keyword evidence="1" id="KW-0479">Metal-binding</keyword>
<dbReference type="GO" id="GO:0042823">
    <property type="term" value="P:pyridoxal phosphate biosynthetic process"/>
    <property type="evidence" value="ECO:0007669"/>
    <property type="project" value="TreeGrafter"/>
</dbReference>
<keyword evidence="5" id="KW-1185">Reference proteome</keyword>
<evidence type="ECO:0000313" key="5">
    <source>
        <dbReference type="Proteomes" id="UP000249169"/>
    </source>
</evidence>
<comment type="caution">
    <text evidence="4">The sequence shown here is derived from an EMBL/GenBank/DDBJ whole genome shotgun (WGS) entry which is preliminary data.</text>
</comment>
<dbReference type="AlphaFoldDB" id="A0A328C5R4"/>
<dbReference type="GO" id="GO:0046872">
    <property type="term" value="F:metal ion binding"/>
    <property type="evidence" value="ECO:0007669"/>
    <property type="project" value="UniProtKB-KW"/>
</dbReference>
<evidence type="ECO:0000313" key="4">
    <source>
        <dbReference type="EMBL" id="RAL22172.1"/>
    </source>
</evidence>
<evidence type="ECO:0000256" key="1">
    <source>
        <dbReference type="ARBA" id="ARBA00022723"/>
    </source>
</evidence>
<evidence type="ECO:0000256" key="2">
    <source>
        <dbReference type="ARBA" id="ARBA00023002"/>
    </source>
</evidence>
<keyword evidence="3" id="KW-0520">NAD</keyword>
<keyword evidence="2" id="KW-0560">Oxidoreductase</keyword>
<dbReference type="GO" id="GO:0050570">
    <property type="term" value="F:4-hydroxythreonine-4-phosphate dehydrogenase activity"/>
    <property type="evidence" value="ECO:0007669"/>
    <property type="project" value="TreeGrafter"/>
</dbReference>
<reference evidence="4 5" key="1">
    <citation type="submission" date="2018-05" db="EMBL/GenBank/DDBJ databases">
        <title>Lujinxingia marina gen. nov. sp. nov., a new facultative anaerobic member of the class Deltaproteobacteria, and proposal of Lujinxingaceae fam. nov.</title>
        <authorList>
            <person name="Li C.-M."/>
        </authorList>
    </citation>
    <scope>NUCLEOTIDE SEQUENCE [LARGE SCALE GENOMIC DNA]</scope>
    <source>
        <strain evidence="4 5">B210</strain>
    </source>
</reference>
<dbReference type="OrthoDB" id="9801783at2"/>
<sequence length="334" mass="35874">MSATELSPVRLALTMGDAAGIGPEVIIKTLAELERAGARDLELQVYGSAAVMHQEAAALGYRGRLEVVEVVPELDFSDRPVGVLDARCARAQWAALQQAMAAVDAGLADAIVTAPWNKALFELAQMPVVGHTEVLQQHYGLDEVVMMLGGDRLKVALVTTHVALSEVSPRLSPAAVERVVEITLNGLRRQFGLERPRLAVCGVNPHAGERGHMGREELEWLDSTVAELDQRYGALARISGPWPADTLFAKFGRGQTPYDAVICMYHDQGLIPLKLLHFGESANITLGLPIVRTSVDHGTAYDIAGRGIADAGSMLYATRLAAEMVRRGRAALAS</sequence>
<dbReference type="Pfam" id="PF04166">
    <property type="entry name" value="PdxA"/>
    <property type="match status" value="1"/>
</dbReference>
<evidence type="ECO:0000256" key="3">
    <source>
        <dbReference type="ARBA" id="ARBA00023027"/>
    </source>
</evidence>
<dbReference type="Proteomes" id="UP000249169">
    <property type="component" value="Unassembled WGS sequence"/>
</dbReference>
<dbReference type="GO" id="GO:0051287">
    <property type="term" value="F:NAD binding"/>
    <property type="evidence" value="ECO:0007669"/>
    <property type="project" value="InterPro"/>
</dbReference>
<dbReference type="SUPFAM" id="SSF53659">
    <property type="entry name" value="Isocitrate/Isopropylmalate dehydrogenase-like"/>
    <property type="match status" value="1"/>
</dbReference>
<organism evidence="4 5">
    <name type="scientific">Lujinxingia litoralis</name>
    <dbReference type="NCBI Taxonomy" id="2211119"/>
    <lineage>
        <taxon>Bacteria</taxon>
        <taxon>Deltaproteobacteria</taxon>
        <taxon>Bradymonadales</taxon>
        <taxon>Lujinxingiaceae</taxon>
        <taxon>Lujinxingia</taxon>
    </lineage>
</organism>
<dbReference type="RefSeq" id="WP_111729743.1">
    <property type="nucleotide sequence ID" value="NZ_QHKO01000004.1"/>
</dbReference>
<accession>A0A328C5R4</accession>
<proteinExistence type="predicted"/>
<dbReference type="NCBIfam" id="TIGR00557">
    <property type="entry name" value="pdxA"/>
    <property type="match status" value="1"/>
</dbReference>
<dbReference type="PANTHER" id="PTHR30004:SF5">
    <property type="entry name" value="4-HYDROXYTHREONINE-4-PHOSPHATE DEHYDROGENASE"/>
    <property type="match status" value="1"/>
</dbReference>
<dbReference type="Gene3D" id="3.40.718.10">
    <property type="entry name" value="Isopropylmalate Dehydrogenase"/>
    <property type="match status" value="1"/>
</dbReference>
<name>A0A328C5R4_9DELT</name>
<dbReference type="PANTHER" id="PTHR30004">
    <property type="entry name" value="4-HYDROXYTHREONINE-4-PHOSPHATE DEHYDROGENASE"/>
    <property type="match status" value="1"/>
</dbReference>
<dbReference type="InterPro" id="IPR005255">
    <property type="entry name" value="PdxA_fam"/>
</dbReference>
<gene>
    <name evidence="4" type="primary">pdxA</name>
    <name evidence="4" type="ORF">DL240_09970</name>
</gene>
<dbReference type="EMBL" id="QHKO01000004">
    <property type="protein sequence ID" value="RAL22172.1"/>
    <property type="molecule type" value="Genomic_DNA"/>
</dbReference>